<dbReference type="RefSeq" id="WP_089234177.1">
    <property type="nucleotide sequence ID" value="NZ_FZOY01000006.1"/>
</dbReference>
<dbReference type="InterPro" id="IPR051534">
    <property type="entry name" value="CBASS_pafABC_assoc_protein"/>
</dbReference>
<evidence type="ECO:0000259" key="1">
    <source>
        <dbReference type="Pfam" id="PF13280"/>
    </source>
</evidence>
<dbReference type="Pfam" id="PF25583">
    <property type="entry name" value="WCX"/>
    <property type="match status" value="1"/>
</dbReference>
<name>A0A239K4Q8_9RHOB</name>
<dbReference type="InterPro" id="IPR057727">
    <property type="entry name" value="WCX_dom"/>
</dbReference>
<dbReference type="Proteomes" id="UP000198426">
    <property type="component" value="Unassembled WGS sequence"/>
</dbReference>
<dbReference type="Gene3D" id="1.10.10.10">
    <property type="entry name" value="Winged helix-like DNA-binding domain superfamily/Winged helix DNA-binding domain"/>
    <property type="match status" value="1"/>
</dbReference>
<evidence type="ECO:0000259" key="2">
    <source>
        <dbReference type="Pfam" id="PF25583"/>
    </source>
</evidence>
<dbReference type="InterPro" id="IPR026881">
    <property type="entry name" value="WYL_dom"/>
</dbReference>
<gene>
    <name evidence="3" type="ORF">SAMN05421757_106250</name>
</gene>
<evidence type="ECO:0000313" key="4">
    <source>
        <dbReference type="Proteomes" id="UP000198426"/>
    </source>
</evidence>
<accession>A0A239K4Q8</accession>
<dbReference type="GO" id="GO:0003677">
    <property type="term" value="F:DNA binding"/>
    <property type="evidence" value="ECO:0007669"/>
    <property type="project" value="UniProtKB-KW"/>
</dbReference>
<evidence type="ECO:0000313" key="3">
    <source>
        <dbReference type="EMBL" id="SNT13125.1"/>
    </source>
</evidence>
<dbReference type="AlphaFoldDB" id="A0A239K4Q8"/>
<reference evidence="3 4" key="1">
    <citation type="submission" date="2017-06" db="EMBL/GenBank/DDBJ databases">
        <authorList>
            <person name="Kim H.J."/>
            <person name="Triplett B.A."/>
        </authorList>
    </citation>
    <scope>NUCLEOTIDE SEQUENCE [LARGE SCALE GENOMIC DNA]</scope>
    <source>
        <strain evidence="3 4">DSM 29339</strain>
    </source>
</reference>
<dbReference type="PANTHER" id="PTHR34580">
    <property type="match status" value="1"/>
</dbReference>
<dbReference type="PANTHER" id="PTHR34580:SF1">
    <property type="entry name" value="PROTEIN PAFC"/>
    <property type="match status" value="1"/>
</dbReference>
<proteinExistence type="predicted"/>
<keyword evidence="4" id="KW-1185">Reference proteome</keyword>
<dbReference type="OrthoDB" id="7626446at2"/>
<organism evidence="3 4">
    <name type="scientific">Tropicimonas sediminicola</name>
    <dbReference type="NCBI Taxonomy" id="1031541"/>
    <lineage>
        <taxon>Bacteria</taxon>
        <taxon>Pseudomonadati</taxon>
        <taxon>Pseudomonadota</taxon>
        <taxon>Alphaproteobacteria</taxon>
        <taxon>Rhodobacterales</taxon>
        <taxon>Roseobacteraceae</taxon>
        <taxon>Tropicimonas</taxon>
    </lineage>
</organism>
<dbReference type="InterPro" id="IPR036388">
    <property type="entry name" value="WH-like_DNA-bd_sf"/>
</dbReference>
<protein>
    <submittedName>
        <fullName evidence="3">Predicted DNA-binding transcriptional regulator YafY, contains an HTH and WYL domains</fullName>
    </submittedName>
</protein>
<dbReference type="Pfam" id="PF13280">
    <property type="entry name" value="WYL"/>
    <property type="match status" value="1"/>
</dbReference>
<feature type="domain" description="WCX" evidence="2">
    <location>
        <begin position="250"/>
        <end position="313"/>
    </location>
</feature>
<keyword evidence="3" id="KW-0238">DNA-binding</keyword>
<sequence length="325" mass="36566">MSFEKARDLLALADHAAAQYRGVSLQEIAERFGVSHRTAQRMTAALEQAFPHAVEVFEDEERRKRWKLREQPIARMRLGGDAELEALEYAVARLADLGDDRHAGTLASLRDRLLAALPSTEARRMEAEAEAMLEAFGIAARPGPAVRIDPEVSEALAAALRGPYRLMMSYSGERRLIEPYGVLLGARRYLVARQPDKGPELRHFRIDRIEAPEVTGQYFARDPGFDIDAHAARAFGSYQHEAELGEVIWHFTPEAAERAAEWRFHPDQQTRPLPDGGLEVRFRASGHLEMAWHLYQWGDSVTVMAPEALATLVHPGRREDFDALP</sequence>
<dbReference type="PROSITE" id="PS52050">
    <property type="entry name" value="WYL"/>
    <property type="match status" value="1"/>
</dbReference>
<dbReference type="EMBL" id="FZOY01000006">
    <property type="protein sequence ID" value="SNT13125.1"/>
    <property type="molecule type" value="Genomic_DNA"/>
</dbReference>
<feature type="domain" description="WYL" evidence="1">
    <location>
        <begin position="152"/>
        <end position="214"/>
    </location>
</feature>